<dbReference type="EMBL" id="ACXX02000015">
    <property type="protein sequence ID" value="EGD46237.1"/>
    <property type="molecule type" value="Genomic_DNA"/>
</dbReference>
<gene>
    <name evidence="2" type="ORF">Cpap_0849</name>
</gene>
<keyword evidence="1" id="KW-0472">Membrane</keyword>
<dbReference type="Proteomes" id="UP000003860">
    <property type="component" value="Unassembled WGS sequence"/>
</dbReference>
<proteinExistence type="predicted"/>
<dbReference type="RefSeq" id="WP_004621587.1">
    <property type="nucleotide sequence ID" value="NZ_ACXX02000015.1"/>
</dbReference>
<reference evidence="2" key="2">
    <citation type="submission" date="2011-01" db="EMBL/GenBank/DDBJ databases">
        <title>The Non-contiguous Finished genome of Clostridium papyrosolvens.</title>
        <authorList>
            <person name="Lucas S."/>
            <person name="Copeland A."/>
            <person name="Lapidus A."/>
            <person name="Cheng J.-F."/>
            <person name="Goodwin L."/>
            <person name="Pitluck S."/>
            <person name="Misra M."/>
            <person name="Chertkov O."/>
            <person name="Detter J.C."/>
            <person name="Han C."/>
            <person name="Tapia R."/>
            <person name="Land M."/>
            <person name="Hauser L."/>
            <person name="Kyrpides N."/>
            <person name="Ivanova N."/>
            <person name="Pagani I."/>
            <person name="Mouttaki H."/>
            <person name="He Z."/>
            <person name="Zhou J."/>
            <person name="Hemme C.L."/>
            <person name="Woyke T."/>
        </authorList>
    </citation>
    <scope>NUCLEOTIDE SEQUENCE [LARGE SCALE GENOMIC DNA]</scope>
    <source>
        <strain evidence="2">DSM 2782</strain>
    </source>
</reference>
<feature type="transmembrane region" description="Helical" evidence="1">
    <location>
        <begin position="46"/>
        <end position="63"/>
    </location>
</feature>
<keyword evidence="1" id="KW-0812">Transmembrane</keyword>
<dbReference type="OrthoDB" id="2720864at2"/>
<evidence type="ECO:0000256" key="1">
    <source>
        <dbReference type="SAM" id="Phobius"/>
    </source>
</evidence>
<dbReference type="NCBIfam" id="NF040686">
    <property type="entry name" value="TcpD_dom"/>
    <property type="match status" value="1"/>
</dbReference>
<accession>F1TGZ7</accession>
<dbReference type="AlphaFoldDB" id="F1TGZ7"/>
<organism evidence="2 3">
    <name type="scientific">Ruminiclostridium papyrosolvens DSM 2782</name>
    <dbReference type="NCBI Taxonomy" id="588581"/>
    <lineage>
        <taxon>Bacteria</taxon>
        <taxon>Bacillati</taxon>
        <taxon>Bacillota</taxon>
        <taxon>Clostridia</taxon>
        <taxon>Eubacteriales</taxon>
        <taxon>Oscillospiraceae</taxon>
        <taxon>Ruminiclostridium</taxon>
    </lineage>
</organism>
<sequence length="104" mass="11711">MLFLKRNMPRVVSVLILVIVFSLMAVNVFAAGENFGQNAYTWLQSQIWFIALLIVAVICVPFIMKKMWMQLAGFLVLAAIVLYIVNDPTALKSLGSTIWSKVFN</sequence>
<dbReference type="InterPro" id="IPR049746">
    <property type="entry name" value="TcpD-like_C"/>
</dbReference>
<evidence type="ECO:0000313" key="2">
    <source>
        <dbReference type="EMBL" id="EGD46237.1"/>
    </source>
</evidence>
<evidence type="ECO:0000313" key="3">
    <source>
        <dbReference type="Proteomes" id="UP000003860"/>
    </source>
</evidence>
<reference evidence="2" key="1">
    <citation type="submission" date="2009-07" db="EMBL/GenBank/DDBJ databases">
        <authorList>
            <consortium name="US DOE Joint Genome Institute (JGI-PGF)"/>
            <person name="Lucas S."/>
            <person name="Copeland A."/>
            <person name="Lapidus A."/>
            <person name="Glavina del Rio T."/>
            <person name="Tice H."/>
            <person name="Bruce D."/>
            <person name="Goodwin L."/>
            <person name="Pitluck S."/>
            <person name="Larimer F."/>
            <person name="Land M.L."/>
            <person name="Mouttaki H."/>
            <person name="He Z."/>
            <person name="Zhou J."/>
            <person name="Hemme C.L."/>
        </authorList>
    </citation>
    <scope>NUCLEOTIDE SEQUENCE</scope>
    <source>
        <strain evidence="2">DSM 2782</strain>
    </source>
</reference>
<comment type="caution">
    <text evidence="2">The sequence shown here is derived from an EMBL/GenBank/DDBJ whole genome shotgun (WGS) entry which is preliminary data.</text>
</comment>
<keyword evidence="3" id="KW-1185">Reference proteome</keyword>
<keyword evidence="1" id="KW-1133">Transmembrane helix</keyword>
<feature type="transmembrane region" description="Helical" evidence="1">
    <location>
        <begin position="68"/>
        <end position="85"/>
    </location>
</feature>
<dbReference type="STRING" id="588581.Cpap_0849"/>
<protein>
    <submittedName>
        <fullName evidence="2">Uncharacterized protein</fullName>
    </submittedName>
</protein>
<name>F1TGZ7_9FIRM</name>